<protein>
    <submittedName>
        <fullName evidence="2">Uncharacterized protein</fullName>
    </submittedName>
</protein>
<proteinExistence type="predicted"/>
<name>A0A563VUS7_9CYAN</name>
<sequence length="39" mass="4233">MGNEKVGEATSHIIPLDGTNDELLNDEPQQPVISNNDNI</sequence>
<gene>
    <name evidence="2" type="ORF">H1P_310050</name>
</gene>
<accession>A0A563VUS7</accession>
<feature type="compositionally biased region" description="Polar residues" evidence="1">
    <location>
        <begin position="27"/>
        <end position="39"/>
    </location>
</feature>
<dbReference type="Proteomes" id="UP000320055">
    <property type="component" value="Unassembled WGS sequence"/>
</dbReference>
<evidence type="ECO:0000256" key="1">
    <source>
        <dbReference type="SAM" id="MobiDB-lite"/>
    </source>
</evidence>
<evidence type="ECO:0000313" key="2">
    <source>
        <dbReference type="EMBL" id="VEP15149.1"/>
    </source>
</evidence>
<dbReference type="AlphaFoldDB" id="A0A563VUS7"/>
<dbReference type="EMBL" id="CAACVJ010000235">
    <property type="protein sequence ID" value="VEP15149.1"/>
    <property type="molecule type" value="Genomic_DNA"/>
</dbReference>
<feature type="region of interest" description="Disordered" evidence="1">
    <location>
        <begin position="1"/>
        <end position="39"/>
    </location>
</feature>
<reference evidence="2 3" key="1">
    <citation type="submission" date="2019-01" db="EMBL/GenBank/DDBJ databases">
        <authorList>
            <person name="Brito A."/>
        </authorList>
    </citation>
    <scope>NUCLEOTIDE SEQUENCE [LARGE SCALE GENOMIC DNA]</scope>
    <source>
        <strain evidence="2">1</strain>
    </source>
</reference>
<evidence type="ECO:0000313" key="3">
    <source>
        <dbReference type="Proteomes" id="UP000320055"/>
    </source>
</evidence>
<organism evidence="2 3">
    <name type="scientific">Hyella patelloides LEGE 07179</name>
    <dbReference type="NCBI Taxonomy" id="945734"/>
    <lineage>
        <taxon>Bacteria</taxon>
        <taxon>Bacillati</taxon>
        <taxon>Cyanobacteriota</taxon>
        <taxon>Cyanophyceae</taxon>
        <taxon>Pleurocapsales</taxon>
        <taxon>Hyellaceae</taxon>
        <taxon>Hyella</taxon>
    </lineage>
</organism>
<keyword evidence="3" id="KW-1185">Reference proteome</keyword>